<keyword evidence="1" id="KW-0472">Membrane</keyword>
<sequence>MANRASRNTYGFNTWPILLSLFTAAILISGFHYYQLSEDGIDLVCEGSSYGEDAADDLDLLLSLETESQLVSLDYQFFRQDKLLGKITFRGTFDTLDVASMTYKLLISEGDFQIGFGQKSIPAHMASIIDGAKRGLEHSKTASLDLHIIDMDSGKGYAVIQFNPGNGIWICDLD</sequence>
<reference evidence="2" key="1">
    <citation type="submission" date="2021-07" db="EMBL/GenBank/DDBJ databases">
        <title>Shewanella sp. YLB-07 whole genome sequence.</title>
        <authorList>
            <person name="Yu L."/>
        </authorList>
    </citation>
    <scope>NUCLEOTIDE SEQUENCE</scope>
    <source>
        <strain evidence="2">YLB-08</strain>
    </source>
</reference>
<name>A0ABX6V4Q3_9GAMM</name>
<evidence type="ECO:0000313" key="2">
    <source>
        <dbReference type="EMBL" id="QPG56756.1"/>
    </source>
</evidence>
<gene>
    <name evidence="2" type="ORF">FM038_004420</name>
</gene>
<evidence type="ECO:0000313" key="3">
    <source>
        <dbReference type="Proteomes" id="UP000316416"/>
    </source>
</evidence>
<dbReference type="Proteomes" id="UP000316416">
    <property type="component" value="Chromosome"/>
</dbReference>
<keyword evidence="3" id="KW-1185">Reference proteome</keyword>
<evidence type="ECO:0000256" key="1">
    <source>
        <dbReference type="SAM" id="Phobius"/>
    </source>
</evidence>
<organism evidence="2 3">
    <name type="scientific">Shewanella eurypsychrophilus</name>
    <dbReference type="NCBI Taxonomy" id="2593656"/>
    <lineage>
        <taxon>Bacteria</taxon>
        <taxon>Pseudomonadati</taxon>
        <taxon>Pseudomonadota</taxon>
        <taxon>Gammaproteobacteria</taxon>
        <taxon>Alteromonadales</taxon>
        <taxon>Shewanellaceae</taxon>
        <taxon>Shewanella</taxon>
    </lineage>
</organism>
<keyword evidence="1" id="KW-0812">Transmembrane</keyword>
<keyword evidence="1" id="KW-1133">Transmembrane helix</keyword>
<proteinExistence type="predicted"/>
<feature type="transmembrane region" description="Helical" evidence="1">
    <location>
        <begin position="12"/>
        <end position="34"/>
    </location>
</feature>
<protein>
    <submittedName>
        <fullName evidence="2">Uncharacterized protein</fullName>
    </submittedName>
</protein>
<dbReference type="RefSeq" id="WP_142872133.1">
    <property type="nucleotide sequence ID" value="NZ_CP045503.2"/>
</dbReference>
<dbReference type="EMBL" id="CP045503">
    <property type="protein sequence ID" value="QPG56756.1"/>
    <property type="molecule type" value="Genomic_DNA"/>
</dbReference>
<accession>A0ABX6V4Q3</accession>